<comment type="similarity">
    <text evidence="1 4">Belongs to the glycosyl hydrolase 17 family.</text>
</comment>
<sequence length="355" mass="39281">MSKKSSSVAPLDYLIFLYLLVFFAAVSAVMCQPSNQGAGSIGVCNGRLGSDLPPEQEVVELYKTSGIRRMRIYDPNQATLTALQGSDIELVLDVPNVDLESLQSDATHWVQTNVVQYFPATRIRYIAVGNEVDPEKETSRFVRLVLPAMQNIHKALSELGLQDQIKVSTATYSALLMNTYPPSNAMFKDMAFMEPIISFLAQTRAPLLANIYPYFGYIYSQGIELPYALFTAPGVVVQDGPYGYQNLFDAMVDAMYSALEKAGGGDVEVVVSESGWPSDGGVAATMKNANTYYRNLIGHVNRGSPKRPGKAIETYLFAMFDENNKTGEKSEQHFGLFYPNKQPKYQLILNNEEHG</sequence>
<dbReference type="SUPFAM" id="SSF51445">
    <property type="entry name" value="(Trans)glycosidases"/>
    <property type="match status" value="1"/>
</dbReference>
<dbReference type="PANTHER" id="PTHR32227">
    <property type="entry name" value="GLUCAN ENDO-1,3-BETA-GLUCOSIDASE BG1-RELATED-RELATED"/>
    <property type="match status" value="1"/>
</dbReference>
<dbReference type="GO" id="GO:0005975">
    <property type="term" value="P:carbohydrate metabolic process"/>
    <property type="evidence" value="ECO:0007669"/>
    <property type="project" value="InterPro"/>
</dbReference>
<keyword evidence="3 5" id="KW-0326">Glycosidase</keyword>
<organism evidence="7 8">
    <name type="scientific">Sesamum angolense</name>
    <dbReference type="NCBI Taxonomy" id="2727404"/>
    <lineage>
        <taxon>Eukaryota</taxon>
        <taxon>Viridiplantae</taxon>
        <taxon>Streptophyta</taxon>
        <taxon>Embryophyta</taxon>
        <taxon>Tracheophyta</taxon>
        <taxon>Spermatophyta</taxon>
        <taxon>Magnoliopsida</taxon>
        <taxon>eudicotyledons</taxon>
        <taxon>Gunneridae</taxon>
        <taxon>Pentapetalae</taxon>
        <taxon>asterids</taxon>
        <taxon>lamiids</taxon>
        <taxon>Lamiales</taxon>
        <taxon>Pedaliaceae</taxon>
        <taxon>Sesamum</taxon>
    </lineage>
</organism>
<dbReference type="Pfam" id="PF00332">
    <property type="entry name" value="Glyco_hydro_17"/>
    <property type="match status" value="1"/>
</dbReference>
<dbReference type="InterPro" id="IPR044965">
    <property type="entry name" value="Glyco_hydro_17_plant"/>
</dbReference>
<dbReference type="InterPro" id="IPR017853">
    <property type="entry name" value="GH"/>
</dbReference>
<evidence type="ECO:0000256" key="4">
    <source>
        <dbReference type="RuleBase" id="RU004335"/>
    </source>
</evidence>
<evidence type="ECO:0000256" key="3">
    <source>
        <dbReference type="ARBA" id="ARBA00023295"/>
    </source>
</evidence>
<keyword evidence="8" id="KW-1185">Reference proteome</keyword>
<keyword evidence="2 5" id="KW-0378">Hydrolase</keyword>
<evidence type="ECO:0000256" key="5">
    <source>
        <dbReference type="RuleBase" id="RU004336"/>
    </source>
</evidence>
<proteinExistence type="inferred from homology"/>
<protein>
    <submittedName>
        <fullName evidence="7">Glucan endo-1,3-beta-glucosidase</fullName>
    </submittedName>
</protein>
<feature type="signal peptide" evidence="6">
    <location>
        <begin position="1"/>
        <end position="31"/>
    </location>
</feature>
<dbReference type="FunFam" id="3.20.20.80:FF:000010">
    <property type="entry name" value="glucan endo-1,3-beta-glucosidase, basic"/>
    <property type="match status" value="1"/>
</dbReference>
<name>A0AAE2C4F6_9LAMI</name>
<dbReference type="Proteomes" id="UP001289374">
    <property type="component" value="Unassembled WGS sequence"/>
</dbReference>
<accession>A0AAE2C4F6</accession>
<evidence type="ECO:0000313" key="7">
    <source>
        <dbReference type="EMBL" id="KAK4408290.1"/>
    </source>
</evidence>
<evidence type="ECO:0000256" key="6">
    <source>
        <dbReference type="SAM" id="SignalP"/>
    </source>
</evidence>
<dbReference type="GO" id="GO:0004553">
    <property type="term" value="F:hydrolase activity, hydrolyzing O-glycosyl compounds"/>
    <property type="evidence" value="ECO:0007669"/>
    <property type="project" value="InterPro"/>
</dbReference>
<dbReference type="Gene3D" id="3.20.20.80">
    <property type="entry name" value="Glycosidases"/>
    <property type="match status" value="1"/>
</dbReference>
<reference evidence="7" key="1">
    <citation type="submission" date="2020-06" db="EMBL/GenBank/DDBJ databases">
        <authorList>
            <person name="Li T."/>
            <person name="Hu X."/>
            <person name="Zhang T."/>
            <person name="Song X."/>
            <person name="Zhang H."/>
            <person name="Dai N."/>
            <person name="Sheng W."/>
            <person name="Hou X."/>
            <person name="Wei L."/>
        </authorList>
    </citation>
    <scope>NUCLEOTIDE SEQUENCE</scope>
    <source>
        <strain evidence="7">K16</strain>
        <tissue evidence="7">Leaf</tissue>
    </source>
</reference>
<dbReference type="EMBL" id="JACGWL010000002">
    <property type="protein sequence ID" value="KAK4408290.1"/>
    <property type="molecule type" value="Genomic_DNA"/>
</dbReference>
<reference evidence="7" key="2">
    <citation type="journal article" date="2024" name="Plant">
        <title>Genomic evolution and insights into agronomic trait innovations of Sesamum species.</title>
        <authorList>
            <person name="Miao H."/>
            <person name="Wang L."/>
            <person name="Qu L."/>
            <person name="Liu H."/>
            <person name="Sun Y."/>
            <person name="Le M."/>
            <person name="Wang Q."/>
            <person name="Wei S."/>
            <person name="Zheng Y."/>
            <person name="Lin W."/>
            <person name="Duan Y."/>
            <person name="Cao H."/>
            <person name="Xiong S."/>
            <person name="Wang X."/>
            <person name="Wei L."/>
            <person name="Li C."/>
            <person name="Ma Q."/>
            <person name="Ju M."/>
            <person name="Zhao R."/>
            <person name="Li G."/>
            <person name="Mu C."/>
            <person name="Tian Q."/>
            <person name="Mei H."/>
            <person name="Zhang T."/>
            <person name="Gao T."/>
            <person name="Zhang H."/>
        </authorList>
    </citation>
    <scope>NUCLEOTIDE SEQUENCE</scope>
    <source>
        <strain evidence="7">K16</strain>
    </source>
</reference>
<comment type="caution">
    <text evidence="7">The sequence shown here is derived from an EMBL/GenBank/DDBJ whole genome shotgun (WGS) entry which is preliminary data.</text>
</comment>
<evidence type="ECO:0000256" key="1">
    <source>
        <dbReference type="ARBA" id="ARBA00008773"/>
    </source>
</evidence>
<dbReference type="InterPro" id="IPR000490">
    <property type="entry name" value="Glyco_hydro_17"/>
</dbReference>
<dbReference type="AlphaFoldDB" id="A0AAE2C4F6"/>
<gene>
    <name evidence="7" type="ORF">Sango_0410000</name>
</gene>
<evidence type="ECO:0000313" key="8">
    <source>
        <dbReference type="Proteomes" id="UP001289374"/>
    </source>
</evidence>
<dbReference type="PROSITE" id="PS00587">
    <property type="entry name" value="GLYCOSYL_HYDROL_F17"/>
    <property type="match status" value="1"/>
</dbReference>
<keyword evidence="6" id="KW-0732">Signal</keyword>
<feature type="chain" id="PRO_5042288922" evidence="6">
    <location>
        <begin position="32"/>
        <end position="355"/>
    </location>
</feature>
<evidence type="ECO:0000256" key="2">
    <source>
        <dbReference type="ARBA" id="ARBA00022801"/>
    </source>
</evidence>